<dbReference type="AlphaFoldDB" id="A0A6S7FJA5"/>
<keyword evidence="3" id="KW-1185">Reference proteome</keyword>
<evidence type="ECO:0000313" key="3">
    <source>
        <dbReference type="Proteomes" id="UP000494183"/>
    </source>
</evidence>
<protein>
    <submittedName>
        <fullName evidence="2">Uncharacterized protein</fullName>
    </submittedName>
</protein>
<gene>
    <name evidence="2" type="ORF">LMG6000_06223</name>
</gene>
<dbReference type="EMBL" id="CADILH010000015">
    <property type="protein sequence ID" value="CAB3939587.1"/>
    <property type="molecule type" value="Genomic_DNA"/>
</dbReference>
<evidence type="ECO:0000313" key="2">
    <source>
        <dbReference type="EMBL" id="CAB3939587.1"/>
    </source>
</evidence>
<evidence type="ECO:0000256" key="1">
    <source>
        <dbReference type="SAM" id="MobiDB-lite"/>
    </source>
</evidence>
<sequence>MKPTHALLTIVLLVAGTHVQPAKLYAQGQAQVQQPRDKVSKEPATASEQKPTNSTEDVAPASEKTPTDAASATPGGPGEQTPQPVRGQGTVEGSRANPAPEGTLPGGRAGSGGHKTNEFGR</sequence>
<name>A0A6S7FJA5_9BURK</name>
<accession>A0A6S7FJA5</accession>
<dbReference type="Proteomes" id="UP000494183">
    <property type="component" value="Unassembled WGS sequence"/>
</dbReference>
<feature type="region of interest" description="Disordered" evidence="1">
    <location>
        <begin position="27"/>
        <end position="121"/>
    </location>
</feature>
<feature type="compositionally biased region" description="Gly residues" evidence="1">
    <location>
        <begin position="104"/>
        <end position="113"/>
    </location>
</feature>
<proteinExistence type="predicted"/>
<organism evidence="2 3">
    <name type="scientific">Achromobacter insolitus</name>
    <dbReference type="NCBI Taxonomy" id="217204"/>
    <lineage>
        <taxon>Bacteria</taxon>
        <taxon>Pseudomonadati</taxon>
        <taxon>Pseudomonadota</taxon>
        <taxon>Betaproteobacteria</taxon>
        <taxon>Burkholderiales</taxon>
        <taxon>Alcaligenaceae</taxon>
        <taxon>Achromobacter</taxon>
    </lineage>
</organism>
<reference evidence="2 3" key="1">
    <citation type="submission" date="2020-04" db="EMBL/GenBank/DDBJ databases">
        <authorList>
            <person name="De Canck E."/>
        </authorList>
    </citation>
    <scope>NUCLEOTIDE SEQUENCE [LARGE SCALE GENOMIC DNA]</scope>
    <source>
        <strain evidence="2 3">LMG 6000</strain>
    </source>
</reference>
<feature type="compositionally biased region" description="Polar residues" evidence="1">
    <location>
        <begin position="46"/>
        <end position="56"/>
    </location>
</feature>